<dbReference type="SUPFAM" id="SSF50978">
    <property type="entry name" value="WD40 repeat-like"/>
    <property type="match status" value="1"/>
</dbReference>
<sequence>MLPSPRSSPPRSPTLQESTNLLRTAHSKRNQYHYPWLQLPTPPKHTKRSFEDDKSPSKRARLTDEEFNGTEEALVERARARFHRRRSSALGVARRELLLQNLTSSSVSTRSILQSFVSSHKSDLFRCDSVEHGFLSPPYACSYSYSAKAGKAPYLAVSTEEGAVHIFNTLKRSEWDAEPVSATLQPHENGVYDVKWSPSDSRLATCSADRSTRISCPHTSQLLHTLTGHTSSVKRAAWHPSNHSLLSNSLVFNIFDAHESLTFRGRRSKQYTPKTITNLIFNEDMSLVSSGSFDGVLRCWDLRFLSDRSPVKLKRITPSLCSPTDPTTLHGSRRPRGILSLTAGTGPSSGLLFALAADSRIHTYAASSLTSLPINFTDSNIQANGSFYISSAISPCGRWLASGGGKSALLFDISAAAEPFSRASPGVVLKAQLGEVYAVDWADGMVASCADDRTVRIWRPDVDTYKSCLENPDEYQWKWSWGVSSLSSTSI</sequence>
<dbReference type="Gene3D" id="2.130.10.10">
    <property type="entry name" value="YVTN repeat-like/Quinoprotein amine dehydrogenase"/>
    <property type="match status" value="2"/>
</dbReference>
<reference evidence="6 7" key="1">
    <citation type="journal article" date="2023" name="Proc. Natl. Acad. Sci. U.S.A.">
        <title>A global phylogenomic analysis of the shiitake genus Lentinula.</title>
        <authorList>
            <person name="Sierra-Patev S."/>
            <person name="Min B."/>
            <person name="Naranjo-Ortiz M."/>
            <person name="Looney B."/>
            <person name="Konkel Z."/>
            <person name="Slot J.C."/>
            <person name="Sakamoto Y."/>
            <person name="Steenwyk J.L."/>
            <person name="Rokas A."/>
            <person name="Carro J."/>
            <person name="Camarero S."/>
            <person name="Ferreira P."/>
            <person name="Molpeceres G."/>
            <person name="Ruiz-Duenas F.J."/>
            <person name="Serrano A."/>
            <person name="Henrissat B."/>
            <person name="Drula E."/>
            <person name="Hughes K.W."/>
            <person name="Mata J.L."/>
            <person name="Ishikawa N.K."/>
            <person name="Vargas-Isla R."/>
            <person name="Ushijima S."/>
            <person name="Smith C.A."/>
            <person name="Donoghue J."/>
            <person name="Ahrendt S."/>
            <person name="Andreopoulos W."/>
            <person name="He G."/>
            <person name="LaButti K."/>
            <person name="Lipzen A."/>
            <person name="Ng V."/>
            <person name="Riley R."/>
            <person name="Sandor L."/>
            <person name="Barry K."/>
            <person name="Martinez A.T."/>
            <person name="Xiao Y."/>
            <person name="Gibbons J.G."/>
            <person name="Terashima K."/>
            <person name="Grigoriev I.V."/>
            <person name="Hibbett D."/>
        </authorList>
    </citation>
    <scope>NUCLEOTIDE SEQUENCE [LARGE SCALE GENOMIC DNA]</scope>
    <source>
        <strain evidence="6 7">TFB7810</strain>
    </source>
</reference>
<dbReference type="EMBL" id="JANVFU010000012">
    <property type="protein sequence ID" value="KAJ3741407.1"/>
    <property type="molecule type" value="Genomic_DNA"/>
</dbReference>
<dbReference type="AlphaFoldDB" id="A0A9W8NV00"/>
<evidence type="ECO:0000256" key="2">
    <source>
        <dbReference type="ARBA" id="ARBA00022786"/>
    </source>
</evidence>
<keyword evidence="7" id="KW-1185">Reference proteome</keyword>
<dbReference type="InterPro" id="IPR015943">
    <property type="entry name" value="WD40/YVTN_repeat-like_dom_sf"/>
</dbReference>
<evidence type="ECO:0000256" key="1">
    <source>
        <dbReference type="ARBA" id="ARBA00004906"/>
    </source>
</evidence>
<keyword evidence="4" id="KW-0853">WD repeat</keyword>
<dbReference type="SMART" id="SM00320">
    <property type="entry name" value="WD40"/>
    <property type="match status" value="6"/>
</dbReference>
<gene>
    <name evidence="6" type="ORF">DFH05DRAFT_1545388</name>
</gene>
<name>A0A9W8NV00_9AGAR</name>
<dbReference type="GO" id="GO:0043161">
    <property type="term" value="P:proteasome-mediated ubiquitin-dependent protein catabolic process"/>
    <property type="evidence" value="ECO:0007669"/>
    <property type="project" value="TreeGrafter"/>
</dbReference>
<feature type="repeat" description="WD" evidence="4">
    <location>
        <begin position="184"/>
        <end position="214"/>
    </location>
</feature>
<comment type="pathway">
    <text evidence="1">Protein modification; protein ubiquitination.</text>
</comment>
<dbReference type="GO" id="GO:0030674">
    <property type="term" value="F:protein-macromolecule adaptor activity"/>
    <property type="evidence" value="ECO:0007669"/>
    <property type="project" value="TreeGrafter"/>
</dbReference>
<dbReference type="GO" id="GO:0005634">
    <property type="term" value="C:nucleus"/>
    <property type="evidence" value="ECO:0007669"/>
    <property type="project" value="TreeGrafter"/>
</dbReference>
<evidence type="ECO:0000313" key="6">
    <source>
        <dbReference type="EMBL" id="KAJ3741407.1"/>
    </source>
</evidence>
<dbReference type="InterPro" id="IPR001680">
    <property type="entry name" value="WD40_rpt"/>
</dbReference>
<dbReference type="PANTHER" id="PTHR22852">
    <property type="entry name" value="LETHAL 2 DENTICLELESS PROTEIN RETINOIC ACID-REGULATED NUCLEAR MATRIX-ASSOCIATED PROTEIN"/>
    <property type="match status" value="1"/>
</dbReference>
<dbReference type="PROSITE" id="PS50082">
    <property type="entry name" value="WD_REPEATS_2"/>
    <property type="match status" value="2"/>
</dbReference>
<dbReference type="Pfam" id="PF00400">
    <property type="entry name" value="WD40"/>
    <property type="match status" value="4"/>
</dbReference>
<accession>A0A9W8NV00</accession>
<organism evidence="6 7">
    <name type="scientific">Lentinula detonsa</name>
    <dbReference type="NCBI Taxonomy" id="2804962"/>
    <lineage>
        <taxon>Eukaryota</taxon>
        <taxon>Fungi</taxon>
        <taxon>Dikarya</taxon>
        <taxon>Basidiomycota</taxon>
        <taxon>Agaricomycotina</taxon>
        <taxon>Agaricomycetes</taxon>
        <taxon>Agaricomycetidae</taxon>
        <taxon>Agaricales</taxon>
        <taxon>Marasmiineae</taxon>
        <taxon>Omphalotaceae</taxon>
        <taxon>Lentinula</taxon>
    </lineage>
</organism>
<proteinExistence type="inferred from homology"/>
<evidence type="ECO:0000313" key="7">
    <source>
        <dbReference type="Proteomes" id="UP001142393"/>
    </source>
</evidence>
<dbReference type="InterPro" id="IPR036322">
    <property type="entry name" value="WD40_repeat_dom_sf"/>
</dbReference>
<dbReference type="InterPro" id="IPR051865">
    <property type="entry name" value="WD-repeat_CDT2_adapter"/>
</dbReference>
<evidence type="ECO:0000256" key="4">
    <source>
        <dbReference type="PROSITE-ProRule" id="PRU00221"/>
    </source>
</evidence>
<feature type="compositionally biased region" description="Basic and acidic residues" evidence="5">
    <location>
        <begin position="48"/>
        <end position="64"/>
    </location>
</feature>
<protein>
    <submittedName>
        <fullName evidence="6">WD40 repeat-like protein</fullName>
    </submittedName>
</protein>
<feature type="compositionally biased region" description="Pro residues" evidence="5">
    <location>
        <begin position="1"/>
        <end position="12"/>
    </location>
</feature>
<evidence type="ECO:0000256" key="3">
    <source>
        <dbReference type="ARBA" id="ARBA00038344"/>
    </source>
</evidence>
<keyword evidence="2" id="KW-0833">Ubl conjugation pathway</keyword>
<comment type="caution">
    <text evidence="6">The sequence shown here is derived from an EMBL/GenBank/DDBJ whole genome shotgun (WGS) entry which is preliminary data.</text>
</comment>
<dbReference type="PANTHER" id="PTHR22852:SF0">
    <property type="entry name" value="DENTICLELESS PROTEIN HOMOLOG"/>
    <property type="match status" value="1"/>
</dbReference>
<dbReference type="Proteomes" id="UP001142393">
    <property type="component" value="Unassembled WGS sequence"/>
</dbReference>
<evidence type="ECO:0000256" key="5">
    <source>
        <dbReference type="SAM" id="MobiDB-lite"/>
    </source>
</evidence>
<feature type="region of interest" description="Disordered" evidence="5">
    <location>
        <begin position="1"/>
        <end position="64"/>
    </location>
</feature>
<feature type="repeat" description="WD" evidence="4">
    <location>
        <begin position="276"/>
        <end position="303"/>
    </location>
</feature>
<comment type="similarity">
    <text evidence="3">Belongs to the WD repeat cdt2 family.</text>
</comment>